<reference evidence="2" key="1">
    <citation type="submission" date="2019-03" db="EMBL/GenBank/DDBJ databases">
        <authorList>
            <person name="Mank J."/>
            <person name="Almeida P."/>
        </authorList>
    </citation>
    <scope>NUCLEOTIDE SEQUENCE</scope>
    <source>
        <strain evidence="2">78183</strain>
    </source>
</reference>
<dbReference type="EMBL" id="CAADRP010001764">
    <property type="protein sequence ID" value="VFU51684.1"/>
    <property type="molecule type" value="Genomic_DNA"/>
</dbReference>
<dbReference type="AlphaFoldDB" id="A0A6N2N330"/>
<protein>
    <submittedName>
        <fullName evidence="2">Uncharacterized protein</fullName>
    </submittedName>
</protein>
<sequence>MSRDVYQRQRKLMQRRLTMKKAWKT</sequence>
<dbReference type="EMBL" id="CAADRP010001881">
    <property type="protein sequence ID" value="VFU55276.1"/>
    <property type="molecule type" value="Genomic_DNA"/>
</dbReference>
<evidence type="ECO:0000313" key="1">
    <source>
        <dbReference type="EMBL" id="VFU51684.1"/>
    </source>
</evidence>
<organism evidence="2">
    <name type="scientific">Salix viminalis</name>
    <name type="common">Common osier</name>
    <name type="synonym">Basket willow</name>
    <dbReference type="NCBI Taxonomy" id="40686"/>
    <lineage>
        <taxon>Eukaryota</taxon>
        <taxon>Viridiplantae</taxon>
        <taxon>Streptophyta</taxon>
        <taxon>Embryophyta</taxon>
        <taxon>Tracheophyta</taxon>
        <taxon>Spermatophyta</taxon>
        <taxon>Magnoliopsida</taxon>
        <taxon>eudicotyledons</taxon>
        <taxon>Gunneridae</taxon>
        <taxon>Pentapetalae</taxon>
        <taxon>rosids</taxon>
        <taxon>fabids</taxon>
        <taxon>Malpighiales</taxon>
        <taxon>Salicaceae</taxon>
        <taxon>Saliceae</taxon>
        <taxon>Salix</taxon>
    </lineage>
</organism>
<gene>
    <name evidence="1" type="ORF">SVIM_LOCUS350634</name>
    <name evidence="2" type="ORF">SVIM_LOCUS392239</name>
</gene>
<name>A0A6N2N330_SALVM</name>
<accession>A0A6N2N330</accession>
<proteinExistence type="predicted"/>
<evidence type="ECO:0000313" key="2">
    <source>
        <dbReference type="EMBL" id="VFU55276.1"/>
    </source>
</evidence>